<dbReference type="EMBL" id="DMBR01000408">
    <property type="protein sequence ID" value="HAE95566.1"/>
    <property type="molecule type" value="Genomic_DNA"/>
</dbReference>
<keyword evidence="1" id="KW-0732">Signal</keyword>
<dbReference type="Proteomes" id="UP000259173">
    <property type="component" value="Unassembled WGS sequence"/>
</dbReference>
<accession>A0A3B9L3W5</accession>
<evidence type="ECO:0008006" key="4">
    <source>
        <dbReference type="Google" id="ProtNLM"/>
    </source>
</evidence>
<name>A0A3B9L3W5_9PROT</name>
<dbReference type="PROSITE" id="PS51257">
    <property type="entry name" value="PROKAR_LIPOPROTEIN"/>
    <property type="match status" value="1"/>
</dbReference>
<evidence type="ECO:0000313" key="2">
    <source>
        <dbReference type="EMBL" id="HAE95566.1"/>
    </source>
</evidence>
<comment type="caution">
    <text evidence="2">The sequence shown here is derived from an EMBL/GenBank/DDBJ whole genome shotgun (WGS) entry which is preliminary data.</text>
</comment>
<dbReference type="AlphaFoldDB" id="A0A3B9L3W5"/>
<feature type="signal peptide" evidence="1">
    <location>
        <begin position="1"/>
        <end position="19"/>
    </location>
</feature>
<proteinExistence type="predicted"/>
<reference evidence="2 3" key="1">
    <citation type="journal article" date="2018" name="Nat. Biotechnol.">
        <title>A standardized bacterial taxonomy based on genome phylogeny substantially revises the tree of life.</title>
        <authorList>
            <person name="Parks D.H."/>
            <person name="Chuvochina M."/>
            <person name="Waite D.W."/>
            <person name="Rinke C."/>
            <person name="Skarshewski A."/>
            <person name="Chaumeil P.A."/>
            <person name="Hugenholtz P."/>
        </authorList>
    </citation>
    <scope>NUCLEOTIDE SEQUENCE [LARGE SCALE GENOMIC DNA]</scope>
    <source>
        <strain evidence="2">UBA8557</strain>
    </source>
</reference>
<feature type="chain" id="PRO_5017835148" description="Lipoprotein" evidence="1">
    <location>
        <begin position="20"/>
        <end position="124"/>
    </location>
</feature>
<organism evidence="2 3">
    <name type="scientific">Hyphomonas atlantica</name>
    <dbReference type="NCBI Taxonomy" id="1280948"/>
    <lineage>
        <taxon>Bacteria</taxon>
        <taxon>Pseudomonadati</taxon>
        <taxon>Pseudomonadota</taxon>
        <taxon>Alphaproteobacteria</taxon>
        <taxon>Hyphomonadales</taxon>
        <taxon>Hyphomonadaceae</taxon>
        <taxon>Hyphomonas</taxon>
    </lineage>
</organism>
<evidence type="ECO:0000256" key="1">
    <source>
        <dbReference type="SAM" id="SignalP"/>
    </source>
</evidence>
<sequence>MVRVALVSLTACFMLSGCAALPFFGAACPEITDTSAWINRMPGPGQPSGGKLHVVVRVADDQPWMLTPQSGQPEGLLVLELSKGGPSLPGTAAYQQSRKPLPQHIQVQCQGKLVATVDEITVAY</sequence>
<evidence type="ECO:0000313" key="3">
    <source>
        <dbReference type="Proteomes" id="UP000259173"/>
    </source>
</evidence>
<gene>
    <name evidence="2" type="ORF">DCG65_13505</name>
</gene>
<protein>
    <recommendedName>
        <fullName evidence="4">Lipoprotein</fullName>
    </recommendedName>
</protein>